<evidence type="ECO:0000313" key="1">
    <source>
        <dbReference type="EMBL" id="KAG8045242.1"/>
    </source>
</evidence>
<reference evidence="1" key="2">
    <citation type="submission" date="2021-02" db="EMBL/GenBank/DDBJ databases">
        <authorList>
            <person name="Kimball J.A."/>
            <person name="Haas M.W."/>
            <person name="Macchietto M."/>
            <person name="Kono T."/>
            <person name="Duquette J."/>
            <person name="Shao M."/>
        </authorList>
    </citation>
    <scope>NUCLEOTIDE SEQUENCE</scope>
    <source>
        <tissue evidence="1">Fresh leaf tissue</tissue>
    </source>
</reference>
<gene>
    <name evidence="1" type="ORF">GUJ93_ZPchr0008g11629</name>
</gene>
<proteinExistence type="predicted"/>
<name>A0A8J5UVR5_ZIZPA</name>
<protein>
    <submittedName>
        <fullName evidence="1">Uncharacterized protein</fullName>
    </submittedName>
</protein>
<reference evidence="1" key="1">
    <citation type="journal article" date="2021" name="bioRxiv">
        <title>Whole Genome Assembly and Annotation of Northern Wild Rice, Zizania palustris L., Supports a Whole Genome Duplication in the Zizania Genus.</title>
        <authorList>
            <person name="Haas M."/>
            <person name="Kono T."/>
            <person name="Macchietto M."/>
            <person name="Millas R."/>
            <person name="McGilp L."/>
            <person name="Shao M."/>
            <person name="Duquette J."/>
            <person name="Hirsch C.N."/>
            <person name="Kimball J."/>
        </authorList>
    </citation>
    <scope>NUCLEOTIDE SEQUENCE</scope>
    <source>
        <tissue evidence="1">Fresh leaf tissue</tissue>
    </source>
</reference>
<comment type="caution">
    <text evidence="1">The sequence shown here is derived from an EMBL/GenBank/DDBJ whole genome shotgun (WGS) entry which is preliminary data.</text>
</comment>
<organism evidence="1 2">
    <name type="scientific">Zizania palustris</name>
    <name type="common">Northern wild rice</name>
    <dbReference type="NCBI Taxonomy" id="103762"/>
    <lineage>
        <taxon>Eukaryota</taxon>
        <taxon>Viridiplantae</taxon>
        <taxon>Streptophyta</taxon>
        <taxon>Embryophyta</taxon>
        <taxon>Tracheophyta</taxon>
        <taxon>Spermatophyta</taxon>
        <taxon>Magnoliopsida</taxon>
        <taxon>Liliopsida</taxon>
        <taxon>Poales</taxon>
        <taxon>Poaceae</taxon>
        <taxon>BOP clade</taxon>
        <taxon>Oryzoideae</taxon>
        <taxon>Oryzeae</taxon>
        <taxon>Zizaniinae</taxon>
        <taxon>Zizania</taxon>
    </lineage>
</organism>
<dbReference type="AlphaFoldDB" id="A0A8J5UVR5"/>
<sequence>MDDAGAEGAVVFATPDAATNGVLDRKYVRPEALVAEAVVLSRDVLRCSYARAKIMVSSNDSGCWSATSVCRGLPSPVMYNCICCGSVSVGSRHESAMNRALYSSTKPVRRSMAGQFA</sequence>
<dbReference type="EMBL" id="JAAALK010000290">
    <property type="protein sequence ID" value="KAG8045242.1"/>
    <property type="molecule type" value="Genomic_DNA"/>
</dbReference>
<dbReference type="Proteomes" id="UP000729402">
    <property type="component" value="Unassembled WGS sequence"/>
</dbReference>
<keyword evidence="2" id="KW-1185">Reference proteome</keyword>
<evidence type="ECO:0000313" key="2">
    <source>
        <dbReference type="Proteomes" id="UP000729402"/>
    </source>
</evidence>
<accession>A0A8J5UVR5</accession>